<feature type="region of interest" description="Disordered" evidence="1">
    <location>
        <begin position="35"/>
        <end position="73"/>
    </location>
</feature>
<evidence type="ECO:0000313" key="4">
    <source>
        <dbReference type="Proteomes" id="UP000823388"/>
    </source>
</evidence>
<organism evidence="3 4">
    <name type="scientific">Panicum virgatum</name>
    <name type="common">Blackwell switchgrass</name>
    <dbReference type="NCBI Taxonomy" id="38727"/>
    <lineage>
        <taxon>Eukaryota</taxon>
        <taxon>Viridiplantae</taxon>
        <taxon>Streptophyta</taxon>
        <taxon>Embryophyta</taxon>
        <taxon>Tracheophyta</taxon>
        <taxon>Spermatophyta</taxon>
        <taxon>Magnoliopsida</taxon>
        <taxon>Liliopsida</taxon>
        <taxon>Poales</taxon>
        <taxon>Poaceae</taxon>
        <taxon>PACMAD clade</taxon>
        <taxon>Panicoideae</taxon>
        <taxon>Panicodae</taxon>
        <taxon>Paniceae</taxon>
        <taxon>Panicinae</taxon>
        <taxon>Panicum</taxon>
        <taxon>Panicum sect. Hiantes</taxon>
    </lineage>
</organism>
<feature type="compositionally biased region" description="Basic and acidic residues" evidence="1">
    <location>
        <begin position="117"/>
        <end position="126"/>
    </location>
</feature>
<keyword evidence="2" id="KW-1133">Transmembrane helix</keyword>
<evidence type="ECO:0000256" key="1">
    <source>
        <dbReference type="SAM" id="MobiDB-lite"/>
    </source>
</evidence>
<keyword evidence="2" id="KW-0472">Membrane</keyword>
<reference evidence="3" key="1">
    <citation type="submission" date="2020-05" db="EMBL/GenBank/DDBJ databases">
        <title>WGS assembly of Panicum virgatum.</title>
        <authorList>
            <person name="Lovell J.T."/>
            <person name="Jenkins J."/>
            <person name="Shu S."/>
            <person name="Juenger T.E."/>
            <person name="Schmutz J."/>
        </authorList>
    </citation>
    <scope>NUCLEOTIDE SEQUENCE</scope>
    <source>
        <strain evidence="3">AP13</strain>
    </source>
</reference>
<name>A0A8T0TIT1_PANVG</name>
<keyword evidence="4" id="KW-1185">Reference proteome</keyword>
<proteinExistence type="predicted"/>
<evidence type="ECO:0000256" key="2">
    <source>
        <dbReference type="SAM" id="Phobius"/>
    </source>
</evidence>
<comment type="caution">
    <text evidence="3">The sequence shown here is derived from an EMBL/GenBank/DDBJ whole genome shotgun (WGS) entry which is preliminary data.</text>
</comment>
<dbReference type="PANTHER" id="PTHR33144">
    <property type="entry name" value="OS10G0409366 PROTEIN-RELATED"/>
    <property type="match status" value="1"/>
</dbReference>
<sequence length="308" mass="35664">MSREKENNKQSTLSEYEQRWLANIEENKRKLDALSVPKMNTLVQRNQPKKRTKRTHQPSGAATERHNLRVRTPRNYAENLHEQIAYSSRAWTQSNCANNSANDQNGQDRNSQFTGDFLHDNEDLQRSSRKKSKGRGITRMDEIFARTPNMPKIKITLNQYGQPVGKNSRKFSSVLGCQVRRKISVGCSDWRLVKPEKKYEVWTDIKAIYDIDDAAFDWFMSTCGKKWKEFKAKLKALYFSGKLTDDEIKEKMGKELMMLTGIFLLTIGSLLNLKGAQKERKQIVESYSYIIHRAARASPVLGMNWVMS</sequence>
<dbReference type="Proteomes" id="UP000823388">
    <property type="component" value="Chromosome 4N"/>
</dbReference>
<protein>
    <submittedName>
        <fullName evidence="3">Uncharacterized protein</fullName>
    </submittedName>
</protein>
<feature type="region of interest" description="Disordered" evidence="1">
    <location>
        <begin position="96"/>
        <end position="137"/>
    </location>
</feature>
<feature type="transmembrane region" description="Helical" evidence="2">
    <location>
        <begin position="256"/>
        <end position="273"/>
    </location>
</feature>
<dbReference type="EMBL" id="CM029044">
    <property type="protein sequence ID" value="KAG2608616.1"/>
    <property type="molecule type" value="Genomic_DNA"/>
</dbReference>
<evidence type="ECO:0000313" key="3">
    <source>
        <dbReference type="EMBL" id="KAG2608616.1"/>
    </source>
</evidence>
<dbReference type="AlphaFoldDB" id="A0A8T0TIT1"/>
<feature type="compositionally biased region" description="Polar residues" evidence="1">
    <location>
        <begin position="96"/>
        <end position="114"/>
    </location>
</feature>
<feature type="compositionally biased region" description="Basic residues" evidence="1">
    <location>
        <begin position="127"/>
        <end position="136"/>
    </location>
</feature>
<gene>
    <name evidence="3" type="ORF">PVAP13_4NG336500</name>
</gene>
<feature type="compositionally biased region" description="Basic residues" evidence="1">
    <location>
        <begin position="47"/>
        <end position="56"/>
    </location>
</feature>
<accession>A0A8T0TIT1</accession>
<keyword evidence="2" id="KW-0812">Transmembrane</keyword>
<dbReference type="PANTHER" id="PTHR33144:SF50">
    <property type="entry name" value="OS03G0714750 PROTEIN"/>
    <property type="match status" value="1"/>
</dbReference>